<dbReference type="SUPFAM" id="SSF51735">
    <property type="entry name" value="NAD(P)-binding Rossmann-fold domains"/>
    <property type="match status" value="1"/>
</dbReference>
<feature type="domain" description="NAD(P)-binding" evidence="1">
    <location>
        <begin position="8"/>
        <end position="201"/>
    </location>
</feature>
<comment type="caution">
    <text evidence="2">The sequence shown here is derived from an EMBL/GenBank/DDBJ whole genome shotgun (WGS) entry which is preliminary data.</text>
</comment>
<dbReference type="PANTHER" id="PTHR43355:SF2">
    <property type="entry name" value="FLAVIN REDUCTASE (NADPH)"/>
    <property type="match status" value="1"/>
</dbReference>
<dbReference type="RefSeq" id="WP_396639344.1">
    <property type="nucleotide sequence ID" value="NZ_JBIQWL010000001.1"/>
</dbReference>
<reference evidence="2 3" key="1">
    <citation type="submission" date="2024-09" db="EMBL/GenBank/DDBJ databases">
        <authorList>
            <person name="Pan X."/>
        </authorList>
    </citation>
    <scope>NUCLEOTIDE SEQUENCE [LARGE SCALE GENOMIC DNA]</scope>
    <source>
        <strain evidence="2 3">B2969</strain>
    </source>
</reference>
<name>A0ABW7Q432_9MICO</name>
<sequence length="213" mass="22412">MARIAVIGGTGYAGSRIVAEGVRRGHDVVAVSRSVPVERVPGATYVEGTIIDAPGLVAELQGADAVIVAVSPRGDMTDTAVPAVLELARELSDTGTRLGVVGGAGGSLSAPDGPRLFDLDFPEAFKAEAQTGIDILEGLRATPESLDWFFIHPAETFGAYNPGERTGDYRTGGEVVVRDSEGVSYISAEDLAVAFIDEIETPKHHRERFTVGY</sequence>
<proteinExistence type="predicted"/>
<gene>
    <name evidence="2" type="ORF">ACH3VR_03430</name>
</gene>
<accession>A0ABW7Q432</accession>
<keyword evidence="3" id="KW-1185">Reference proteome</keyword>
<dbReference type="PANTHER" id="PTHR43355">
    <property type="entry name" value="FLAVIN REDUCTASE (NADPH)"/>
    <property type="match status" value="1"/>
</dbReference>
<dbReference type="Gene3D" id="3.40.50.720">
    <property type="entry name" value="NAD(P)-binding Rossmann-like Domain"/>
    <property type="match status" value="1"/>
</dbReference>
<protein>
    <submittedName>
        <fullName evidence="2">NAD(P)-dependent oxidoreductase</fullName>
    </submittedName>
</protein>
<dbReference type="EMBL" id="JBIQWL010000001">
    <property type="protein sequence ID" value="MFH8249406.1"/>
    <property type="molecule type" value="Genomic_DNA"/>
</dbReference>
<evidence type="ECO:0000313" key="2">
    <source>
        <dbReference type="EMBL" id="MFH8249406.1"/>
    </source>
</evidence>
<organism evidence="2 3">
    <name type="scientific">Microbacterium alkaliflavum</name>
    <dbReference type="NCBI Taxonomy" id="3248839"/>
    <lineage>
        <taxon>Bacteria</taxon>
        <taxon>Bacillati</taxon>
        <taxon>Actinomycetota</taxon>
        <taxon>Actinomycetes</taxon>
        <taxon>Micrococcales</taxon>
        <taxon>Microbacteriaceae</taxon>
        <taxon>Microbacterium</taxon>
    </lineage>
</organism>
<evidence type="ECO:0000313" key="3">
    <source>
        <dbReference type="Proteomes" id="UP001610861"/>
    </source>
</evidence>
<dbReference type="InterPro" id="IPR016040">
    <property type="entry name" value="NAD(P)-bd_dom"/>
</dbReference>
<dbReference type="Proteomes" id="UP001610861">
    <property type="component" value="Unassembled WGS sequence"/>
</dbReference>
<evidence type="ECO:0000259" key="1">
    <source>
        <dbReference type="Pfam" id="PF13460"/>
    </source>
</evidence>
<dbReference type="InterPro" id="IPR051606">
    <property type="entry name" value="Polyketide_Oxido-like"/>
</dbReference>
<dbReference type="InterPro" id="IPR036291">
    <property type="entry name" value="NAD(P)-bd_dom_sf"/>
</dbReference>
<dbReference type="Pfam" id="PF13460">
    <property type="entry name" value="NAD_binding_10"/>
    <property type="match status" value="1"/>
</dbReference>